<dbReference type="OrthoDB" id="10606307at2759"/>
<dbReference type="Proteomes" id="UP000683360">
    <property type="component" value="Unassembled WGS sequence"/>
</dbReference>
<feature type="chain" id="PRO_5035849949" evidence="2">
    <location>
        <begin position="20"/>
        <end position="532"/>
    </location>
</feature>
<evidence type="ECO:0000313" key="3">
    <source>
        <dbReference type="EMBL" id="CAG2201109.1"/>
    </source>
</evidence>
<accession>A0A8S3QVJ0</accession>
<evidence type="ECO:0000256" key="2">
    <source>
        <dbReference type="SAM" id="SignalP"/>
    </source>
</evidence>
<sequence length="532" mass="58754">MSKCRVIFFVWIFIIPVNSFLRMDHGQNQQTNLEYINIHITEGGRTKRSTDDTFHPETYDLDVPLSKSHLNLHLTRNDNIRTSVPTLSLKGNSMTYVYLEDKIVRKTPSDASWTETVKVTSFTPNRVDSSTALQLFQTWNRNPPFSLPGHDHAMLVGNNCMRTLSVGFDPTGLTPYDQQLAGQVFSADEQCWCKTGVCVSDVNAPAGDENCLYGDRKGAVFNNGWTCEDLARELPSACVNHMTSCCESCAPYTTTSTITPAMTTTEKITTTVQPSTTEEIMTTVQPITTKEITTTPSTKTTSGPTMSTTTTTLGSTTTALSTTTTQSQVNSADLQCAQKRGTGSNMCRKYQVQPTTTEEITTTVQPTTTEEITTTVQPTTTEETVQPTTTEEITNLQQLKKLPLRSNLQQLKKYYNYIQPTTTEEITTTVQPTTTEEITTKVQPTTTEEITTTVQPTTTEEITTSTEEITTTVQPTTTEEITTTVQPTTMEEIATTVNLQQLKSTTVPPTTTEEITTTVPPTTTGERTTNNL</sequence>
<evidence type="ECO:0000313" key="4">
    <source>
        <dbReference type="Proteomes" id="UP000683360"/>
    </source>
</evidence>
<evidence type="ECO:0000256" key="1">
    <source>
        <dbReference type="SAM" id="MobiDB-lite"/>
    </source>
</evidence>
<feature type="region of interest" description="Disordered" evidence="1">
    <location>
        <begin position="294"/>
        <end position="313"/>
    </location>
</feature>
<proteinExistence type="predicted"/>
<gene>
    <name evidence="3" type="ORF">MEDL_15746</name>
</gene>
<feature type="signal peptide" evidence="2">
    <location>
        <begin position="1"/>
        <end position="19"/>
    </location>
</feature>
<name>A0A8S3QVJ0_MYTED</name>
<feature type="region of interest" description="Disordered" evidence="1">
    <location>
        <begin position="504"/>
        <end position="532"/>
    </location>
</feature>
<keyword evidence="2" id="KW-0732">Signal</keyword>
<reference evidence="3" key="1">
    <citation type="submission" date="2021-03" db="EMBL/GenBank/DDBJ databases">
        <authorList>
            <person name="Bekaert M."/>
        </authorList>
    </citation>
    <scope>NUCLEOTIDE SEQUENCE</scope>
</reference>
<dbReference type="EMBL" id="CAJPWZ010000831">
    <property type="protein sequence ID" value="CAG2201109.1"/>
    <property type="molecule type" value="Genomic_DNA"/>
</dbReference>
<dbReference type="AlphaFoldDB" id="A0A8S3QVJ0"/>
<protein>
    <submittedName>
        <fullName evidence="3">Uncharacterized protein</fullName>
    </submittedName>
</protein>
<organism evidence="3 4">
    <name type="scientific">Mytilus edulis</name>
    <name type="common">Blue mussel</name>
    <dbReference type="NCBI Taxonomy" id="6550"/>
    <lineage>
        <taxon>Eukaryota</taxon>
        <taxon>Metazoa</taxon>
        <taxon>Spiralia</taxon>
        <taxon>Lophotrochozoa</taxon>
        <taxon>Mollusca</taxon>
        <taxon>Bivalvia</taxon>
        <taxon>Autobranchia</taxon>
        <taxon>Pteriomorphia</taxon>
        <taxon>Mytilida</taxon>
        <taxon>Mytiloidea</taxon>
        <taxon>Mytilidae</taxon>
        <taxon>Mytilinae</taxon>
        <taxon>Mytilus</taxon>
    </lineage>
</organism>
<comment type="caution">
    <text evidence="3">The sequence shown here is derived from an EMBL/GenBank/DDBJ whole genome shotgun (WGS) entry which is preliminary data.</text>
</comment>
<keyword evidence="4" id="KW-1185">Reference proteome</keyword>
<feature type="compositionally biased region" description="Low complexity" evidence="1">
    <location>
        <begin position="505"/>
        <end position="532"/>
    </location>
</feature>